<dbReference type="Pfam" id="PF08352">
    <property type="entry name" value="oligo_HPY"/>
    <property type="match status" value="1"/>
</dbReference>
<dbReference type="Proteomes" id="UP000015480">
    <property type="component" value="Plasmid pAMI1"/>
</dbReference>
<keyword evidence="4" id="KW-1003">Cell membrane</keyword>
<protein>
    <submittedName>
        <fullName evidence="9">ABC-type dipeptide/oligopeptide/nickel transport system, ATP-binding protein</fullName>
        <ecNumber evidence="9">3.6.3.24</ecNumber>
    </submittedName>
</protein>
<dbReference type="RefSeq" id="WP_020952817.1">
    <property type="nucleotide sequence ID" value="NC_022042.1"/>
</dbReference>
<evidence type="ECO:0000256" key="6">
    <source>
        <dbReference type="ARBA" id="ARBA00022840"/>
    </source>
</evidence>
<evidence type="ECO:0000256" key="7">
    <source>
        <dbReference type="ARBA" id="ARBA00023136"/>
    </source>
</evidence>
<dbReference type="PATRIC" id="fig|1367847.3.peg.3599"/>
<reference evidence="9 10" key="1">
    <citation type="journal article" date="2014" name="BMC Genomics">
        <title>Architecture and functions of a multipartite genome of the methylotrophic bacterium Paracoccus aminophilus JCM 7686, containing primary and secondary chromids.</title>
        <authorList>
            <person name="Dziewit L."/>
            <person name="Czarnecki J."/>
            <person name="Wibberg D."/>
            <person name="Radlinska M."/>
            <person name="Mrozek P."/>
            <person name="Szymczak M."/>
            <person name="Schluter A."/>
            <person name="Puhler A."/>
            <person name="Bartosik D."/>
        </authorList>
    </citation>
    <scope>NUCLEOTIDE SEQUENCE [LARGE SCALE GENOMIC DNA]</scope>
    <source>
        <strain evidence="9">JCM 7686</strain>
        <plasmid evidence="10">Plasmid pAMI1</plasmid>
    </source>
</reference>
<evidence type="ECO:0000256" key="1">
    <source>
        <dbReference type="ARBA" id="ARBA00004417"/>
    </source>
</evidence>
<feature type="domain" description="ABC transporter" evidence="8">
    <location>
        <begin position="4"/>
        <end position="254"/>
    </location>
</feature>
<dbReference type="OrthoDB" id="9802264at2"/>
<keyword evidence="9" id="KW-0378">Hydrolase</keyword>
<dbReference type="PROSITE" id="PS00211">
    <property type="entry name" value="ABC_TRANSPORTER_1"/>
    <property type="match status" value="1"/>
</dbReference>
<evidence type="ECO:0000256" key="2">
    <source>
        <dbReference type="ARBA" id="ARBA00005417"/>
    </source>
</evidence>
<keyword evidence="3" id="KW-0813">Transport</keyword>
<feature type="domain" description="ABC transporter" evidence="8">
    <location>
        <begin position="271"/>
        <end position="511"/>
    </location>
</feature>
<gene>
    <name evidence="9" type="ORF">JCM7686_pAMI1p084</name>
</gene>
<evidence type="ECO:0000256" key="4">
    <source>
        <dbReference type="ARBA" id="ARBA00022475"/>
    </source>
</evidence>
<evidence type="ECO:0000256" key="3">
    <source>
        <dbReference type="ARBA" id="ARBA00022448"/>
    </source>
</evidence>
<organism evidence="9 10">
    <name type="scientific">Paracoccus aminophilus JCM 7686</name>
    <dbReference type="NCBI Taxonomy" id="1367847"/>
    <lineage>
        <taxon>Bacteria</taxon>
        <taxon>Pseudomonadati</taxon>
        <taxon>Pseudomonadota</taxon>
        <taxon>Alphaproteobacteria</taxon>
        <taxon>Rhodobacterales</taxon>
        <taxon>Paracoccaceae</taxon>
        <taxon>Paracoccus</taxon>
    </lineage>
</organism>
<dbReference type="Gene3D" id="3.40.50.300">
    <property type="entry name" value="P-loop containing nucleotide triphosphate hydrolases"/>
    <property type="match status" value="2"/>
</dbReference>
<keyword evidence="6 9" id="KW-0067">ATP-binding</keyword>
<dbReference type="EC" id="3.6.3.24" evidence="9"/>
<keyword evidence="7" id="KW-0472">Membrane</keyword>
<dbReference type="GO" id="GO:0005524">
    <property type="term" value="F:ATP binding"/>
    <property type="evidence" value="ECO:0007669"/>
    <property type="project" value="UniProtKB-KW"/>
</dbReference>
<dbReference type="InterPro" id="IPR017871">
    <property type="entry name" value="ABC_transporter-like_CS"/>
</dbReference>
<sequence length="535" mass="57270">MTLLHLRDLRVTAGARGQETAILDGVSLALAKGEVLGLVGESGSGKSTLGLAAMGHARPGCRIASGEIGFAGHDLRALPPARLRALQGDRIAYVAQSAAAAFNPGFRLIDQTVETALRHGHLSREAAQARALALFAELGLPDPARIAGSYPHEVSGGQLQRVMTAMAMICEPDLIVFDEPTTALDVTTQVEVLAALRRVVRERGTAALFISHDLAVVAQVSDRLAIMRQGRILEEGTVRQILDAPKDPYTRTLWTIREMDAPVRPATPARLNIERVTAGYPGGGDVISDVALSLGQGRTVAIVGESGSGKSTLARVIAGLLPARQGQITLDDAALPPKLDRRSLAQLRDVQLVHQSPDTSLNPRQRVSELLGHPARHFLGLKGAALKARIDEILRSMELDPALADRFPGELSGGQKQRVALARALLADPKLLICDEVTSALDQVVQGDILRLLARVQAERDLSILFITHDLATVRAIADEVVVMRHGRIVESGATAKILGAPKEDYTRKLIASVPTLDPGWLDQRLALRMDLKVA</sequence>
<dbReference type="InterPro" id="IPR013563">
    <property type="entry name" value="Oligopep_ABC_C"/>
</dbReference>
<geneLocation type="plasmid" evidence="9 10">
    <name>pAMI1</name>
</geneLocation>
<dbReference type="FunFam" id="3.40.50.300:FF:002585">
    <property type="entry name" value="Glutathione import ATP-binding protein GsiA"/>
    <property type="match status" value="1"/>
</dbReference>
<dbReference type="Pfam" id="PF00005">
    <property type="entry name" value="ABC_tran"/>
    <property type="match status" value="2"/>
</dbReference>
<dbReference type="GO" id="GO:0005886">
    <property type="term" value="C:plasma membrane"/>
    <property type="evidence" value="ECO:0007669"/>
    <property type="project" value="UniProtKB-SubCell"/>
</dbReference>
<dbReference type="AlphaFoldDB" id="S5Y4K7"/>
<proteinExistence type="inferred from homology"/>
<comment type="subcellular location">
    <subcellularLocation>
        <location evidence="1">Cell inner membrane</location>
        <topology evidence="1">Peripheral membrane protein</topology>
    </subcellularLocation>
</comment>
<dbReference type="InterPro" id="IPR027417">
    <property type="entry name" value="P-loop_NTPase"/>
</dbReference>
<name>S5Y4K7_PARAH</name>
<dbReference type="PANTHER" id="PTHR43297:SF2">
    <property type="entry name" value="DIPEPTIDE TRANSPORT ATP-BINDING PROTEIN DPPD"/>
    <property type="match status" value="1"/>
</dbReference>
<keyword evidence="5" id="KW-0547">Nucleotide-binding</keyword>
<dbReference type="CDD" id="cd03257">
    <property type="entry name" value="ABC_NikE_OppD_transporters"/>
    <property type="match status" value="2"/>
</dbReference>
<dbReference type="HOGENOM" id="CLU_000604_86_2_5"/>
<dbReference type="NCBIfam" id="NF007739">
    <property type="entry name" value="PRK10419.1"/>
    <property type="match status" value="2"/>
</dbReference>
<dbReference type="SUPFAM" id="SSF52540">
    <property type="entry name" value="P-loop containing nucleoside triphosphate hydrolases"/>
    <property type="match status" value="2"/>
</dbReference>
<accession>S5Y4K7</accession>
<evidence type="ECO:0000259" key="8">
    <source>
        <dbReference type="PROSITE" id="PS50893"/>
    </source>
</evidence>
<dbReference type="GO" id="GO:0016887">
    <property type="term" value="F:ATP hydrolysis activity"/>
    <property type="evidence" value="ECO:0007669"/>
    <property type="project" value="InterPro"/>
</dbReference>
<comment type="similarity">
    <text evidence="2">Belongs to the ABC transporter superfamily.</text>
</comment>
<dbReference type="InterPro" id="IPR050388">
    <property type="entry name" value="ABC_Ni/Peptide_Import"/>
</dbReference>
<dbReference type="PROSITE" id="PS50893">
    <property type="entry name" value="ABC_TRANSPORTER_2"/>
    <property type="match status" value="2"/>
</dbReference>
<keyword evidence="9" id="KW-0614">Plasmid</keyword>
<dbReference type="PANTHER" id="PTHR43297">
    <property type="entry name" value="OLIGOPEPTIDE TRANSPORT ATP-BINDING PROTEIN APPD"/>
    <property type="match status" value="1"/>
</dbReference>
<evidence type="ECO:0000313" key="9">
    <source>
        <dbReference type="EMBL" id="AGT10670.1"/>
    </source>
</evidence>
<dbReference type="GO" id="GO:0015833">
    <property type="term" value="P:peptide transport"/>
    <property type="evidence" value="ECO:0007669"/>
    <property type="project" value="InterPro"/>
</dbReference>
<dbReference type="EMBL" id="CP006651">
    <property type="protein sequence ID" value="AGT10670.1"/>
    <property type="molecule type" value="Genomic_DNA"/>
</dbReference>
<dbReference type="InterPro" id="IPR003439">
    <property type="entry name" value="ABC_transporter-like_ATP-bd"/>
</dbReference>
<dbReference type="InterPro" id="IPR003593">
    <property type="entry name" value="AAA+_ATPase"/>
</dbReference>
<dbReference type="SMART" id="SM00382">
    <property type="entry name" value="AAA"/>
    <property type="match status" value="2"/>
</dbReference>
<evidence type="ECO:0000313" key="10">
    <source>
        <dbReference type="Proteomes" id="UP000015480"/>
    </source>
</evidence>
<dbReference type="KEGG" id="pami:JCM7686_pAMI1p084"/>
<keyword evidence="10" id="KW-1185">Reference proteome</keyword>
<evidence type="ECO:0000256" key="5">
    <source>
        <dbReference type="ARBA" id="ARBA00022741"/>
    </source>
</evidence>